<dbReference type="RefSeq" id="WP_203761237.1">
    <property type="nucleotide sequence ID" value="NZ_BAAABO010000029.1"/>
</dbReference>
<dbReference type="Proteomes" id="UP000609879">
    <property type="component" value="Unassembled WGS sequence"/>
</dbReference>
<reference evidence="1 2" key="1">
    <citation type="submission" date="2021-01" db="EMBL/GenBank/DDBJ databases">
        <title>Whole genome shotgun sequence of Actinoplanes deccanensis NBRC 13994.</title>
        <authorList>
            <person name="Komaki H."/>
            <person name="Tamura T."/>
        </authorList>
    </citation>
    <scope>NUCLEOTIDE SEQUENCE [LARGE SCALE GENOMIC DNA]</scope>
    <source>
        <strain evidence="1 2">NBRC 13994</strain>
    </source>
</reference>
<protein>
    <submittedName>
        <fullName evidence="1">Uncharacterized protein</fullName>
    </submittedName>
</protein>
<accession>A0ABQ3Y040</accession>
<dbReference type="EMBL" id="BOMI01000033">
    <property type="protein sequence ID" value="GID73312.1"/>
    <property type="molecule type" value="Genomic_DNA"/>
</dbReference>
<evidence type="ECO:0000313" key="1">
    <source>
        <dbReference type="EMBL" id="GID73312.1"/>
    </source>
</evidence>
<sequence length="67" mass="7340">MNWRRARTITAWILLFASLIGWPISMVTFAKDEPAAVLSLSWLAIIIEAGSLLTASQVHEEQAGDGD</sequence>
<keyword evidence="2" id="KW-1185">Reference proteome</keyword>
<organism evidence="1 2">
    <name type="scientific">Paractinoplanes deccanensis</name>
    <dbReference type="NCBI Taxonomy" id="113561"/>
    <lineage>
        <taxon>Bacteria</taxon>
        <taxon>Bacillati</taxon>
        <taxon>Actinomycetota</taxon>
        <taxon>Actinomycetes</taxon>
        <taxon>Micromonosporales</taxon>
        <taxon>Micromonosporaceae</taxon>
        <taxon>Paractinoplanes</taxon>
    </lineage>
</organism>
<name>A0ABQ3Y040_9ACTN</name>
<proteinExistence type="predicted"/>
<evidence type="ECO:0000313" key="2">
    <source>
        <dbReference type="Proteomes" id="UP000609879"/>
    </source>
</evidence>
<comment type="caution">
    <text evidence="1">The sequence shown here is derived from an EMBL/GenBank/DDBJ whole genome shotgun (WGS) entry which is preliminary data.</text>
</comment>
<gene>
    <name evidence="1" type="ORF">Ade02nite_19530</name>
</gene>